<keyword evidence="12 15" id="KW-0511">Multifunctional enzyme</keyword>
<keyword evidence="10 15" id="KW-0234">DNA repair</keyword>
<dbReference type="STRING" id="51670.SAMN04488557_0015"/>
<dbReference type="InterPro" id="IPR010663">
    <property type="entry name" value="Znf_FPG/IleRS"/>
</dbReference>
<feature type="domain" description="Formamidopyrimidine-DNA glycosylase catalytic" evidence="17">
    <location>
        <begin position="2"/>
        <end position="126"/>
    </location>
</feature>
<evidence type="ECO:0000256" key="3">
    <source>
        <dbReference type="ARBA" id="ARBA00011245"/>
    </source>
</evidence>
<dbReference type="SUPFAM" id="SSF57716">
    <property type="entry name" value="Glucocorticoid receptor-like (DNA-binding domain)"/>
    <property type="match status" value="1"/>
</dbReference>
<proteinExistence type="inferred from homology"/>
<keyword evidence="9 15" id="KW-0238">DNA-binding</keyword>
<evidence type="ECO:0000313" key="18">
    <source>
        <dbReference type="EMBL" id="SFV25677.1"/>
    </source>
</evidence>
<keyword evidence="13 15" id="KW-0326">Glycosidase</keyword>
<comment type="subunit">
    <text evidence="3 15">Monomer.</text>
</comment>
<comment type="catalytic activity">
    <reaction evidence="1 15">
        <text>Hydrolysis of DNA containing ring-opened 7-methylguanine residues, releasing 2,6-diamino-4-hydroxy-5-(N-methyl)formamidopyrimidine.</text>
        <dbReference type="EC" id="3.2.2.23"/>
    </reaction>
</comment>
<comment type="catalytic activity">
    <reaction evidence="14 15">
        <text>2'-deoxyribonucleotide-(2'-deoxyribose 5'-phosphate)-2'-deoxyribonucleotide-DNA = a 3'-end 2'-deoxyribonucleotide-(2,3-dehydro-2,3-deoxyribose 5'-phosphate)-DNA + a 5'-end 5'-phospho-2'-deoxyribonucleoside-DNA + H(+)</text>
        <dbReference type="Rhea" id="RHEA:66592"/>
        <dbReference type="Rhea" id="RHEA-COMP:13180"/>
        <dbReference type="Rhea" id="RHEA-COMP:16897"/>
        <dbReference type="Rhea" id="RHEA-COMP:17067"/>
        <dbReference type="ChEBI" id="CHEBI:15378"/>
        <dbReference type="ChEBI" id="CHEBI:136412"/>
        <dbReference type="ChEBI" id="CHEBI:157695"/>
        <dbReference type="ChEBI" id="CHEBI:167181"/>
        <dbReference type="EC" id="4.2.99.18"/>
    </reaction>
</comment>
<keyword evidence="6 15" id="KW-0863">Zinc-finger</keyword>
<dbReference type="CDD" id="cd08966">
    <property type="entry name" value="EcFpg-like_N"/>
    <property type="match status" value="1"/>
</dbReference>
<evidence type="ECO:0000313" key="19">
    <source>
        <dbReference type="Proteomes" id="UP000199423"/>
    </source>
</evidence>
<dbReference type="NCBIfam" id="NF002211">
    <property type="entry name" value="PRK01103.1"/>
    <property type="match status" value="1"/>
</dbReference>
<keyword evidence="5 15" id="KW-0227">DNA damage</keyword>
<feature type="binding site" evidence="15">
    <location>
        <position position="123"/>
    </location>
    <ligand>
        <name>DNA</name>
        <dbReference type="ChEBI" id="CHEBI:16991"/>
    </ligand>
</feature>
<evidence type="ECO:0000256" key="12">
    <source>
        <dbReference type="ARBA" id="ARBA00023268"/>
    </source>
</evidence>
<dbReference type="InterPro" id="IPR015886">
    <property type="entry name" value="H2TH_FPG"/>
</dbReference>
<dbReference type="PANTHER" id="PTHR22993">
    <property type="entry name" value="FORMAMIDOPYRIMIDINE-DNA GLYCOSYLASE"/>
    <property type="match status" value="1"/>
</dbReference>
<comment type="function">
    <text evidence="15">Involved in base excision repair of DNA damaged by oxidation or by mutagenic agents. Acts as DNA glycosylase that recognizes and removes damaged bases. Has a preference for oxidized purines, such as 7,8-dihydro-8-oxoguanine (8-oxoG). Has AP (apurinic/apyrimidinic) lyase activity and introduces nicks in the DNA strand. Cleaves the DNA backbone by beta-delta elimination to generate a single-strand break at the site of the removed base with both 3'- and 5'-phosphates.</text>
</comment>
<dbReference type="Proteomes" id="UP000199423">
    <property type="component" value="Unassembled WGS sequence"/>
</dbReference>
<dbReference type="SMART" id="SM01232">
    <property type="entry name" value="H2TH"/>
    <property type="match status" value="1"/>
</dbReference>
<protein>
    <recommendedName>
        <fullName evidence="15">Formamidopyrimidine-DNA glycosylase</fullName>
        <shortName evidence="15">Fapy-DNA glycosylase</shortName>
        <ecNumber evidence="15">3.2.2.23</ecNumber>
    </recommendedName>
    <alternativeName>
        <fullName evidence="15">DNA-(apurinic or apyrimidinic site) lyase MutM</fullName>
        <shortName evidence="15">AP lyase MutM</shortName>
        <ecNumber evidence="15">4.2.99.18</ecNumber>
    </alternativeName>
</protein>
<dbReference type="PROSITE" id="PS51068">
    <property type="entry name" value="FPG_CAT"/>
    <property type="match status" value="1"/>
</dbReference>
<keyword evidence="7 15" id="KW-0378">Hydrolase</keyword>
<evidence type="ECO:0000256" key="9">
    <source>
        <dbReference type="ARBA" id="ARBA00023125"/>
    </source>
</evidence>
<keyword evidence="19" id="KW-1185">Reference proteome</keyword>
<dbReference type="InterPro" id="IPR012319">
    <property type="entry name" value="FPG_cat"/>
</dbReference>
<sequence>MPELPEVETVRRGLAPVLVGRRVKSLDARRPDLRFPFPERFAQRVAGQSIVGLERRAKYLIASLSSGEDLVMHLGMTGRFTIVHGGIADTPGQYAHGTGPDPTHDHVVLNLSDGTKVIYNDPRRFGFMVMMAHRERAQHALFRDLGAEPLGEELTAEYLASKALGRKVNLKAFLMDQHVIAGLGNIYVSEALYQAGLSPDKAAASLANRRGAPTERAVRLVPAIRDVLERAIDAGGSTLRDYRHADGKRGAFQERFGVYDRAGSVCQTPGCGGEIRRAVHSGRATFYCPRCQR</sequence>
<evidence type="ECO:0000259" key="16">
    <source>
        <dbReference type="PROSITE" id="PS51066"/>
    </source>
</evidence>
<dbReference type="InterPro" id="IPR020629">
    <property type="entry name" value="FPG_Glyclase"/>
</dbReference>
<dbReference type="Gene3D" id="1.10.8.50">
    <property type="match status" value="1"/>
</dbReference>
<evidence type="ECO:0000256" key="10">
    <source>
        <dbReference type="ARBA" id="ARBA00023204"/>
    </source>
</evidence>
<dbReference type="PANTHER" id="PTHR22993:SF9">
    <property type="entry name" value="FORMAMIDOPYRIMIDINE-DNA GLYCOSYLASE"/>
    <property type="match status" value="1"/>
</dbReference>
<evidence type="ECO:0000256" key="13">
    <source>
        <dbReference type="ARBA" id="ARBA00023295"/>
    </source>
</evidence>
<evidence type="ECO:0000256" key="5">
    <source>
        <dbReference type="ARBA" id="ARBA00022763"/>
    </source>
</evidence>
<keyword evidence="8 15" id="KW-0862">Zinc</keyword>
<dbReference type="Gene3D" id="3.20.190.10">
    <property type="entry name" value="MutM-like, N-terminal"/>
    <property type="match status" value="1"/>
</dbReference>
<dbReference type="HAMAP" id="MF_00103">
    <property type="entry name" value="Fapy_DNA_glycosyl"/>
    <property type="match status" value="1"/>
</dbReference>
<feature type="active site" description="Proton donor; for delta-elimination activity" evidence="15">
    <location>
        <position position="283"/>
    </location>
</feature>
<feature type="active site" description="Proton donor; for beta-elimination activity" evidence="15">
    <location>
        <position position="58"/>
    </location>
</feature>
<dbReference type="PROSITE" id="PS51066">
    <property type="entry name" value="ZF_FPG_2"/>
    <property type="match status" value="1"/>
</dbReference>
<dbReference type="RefSeq" id="WP_092862463.1">
    <property type="nucleotide sequence ID" value="NZ_FPCH01000001.1"/>
</dbReference>
<dbReference type="EC" id="4.2.99.18" evidence="15"/>
<comment type="similarity">
    <text evidence="2 15">Belongs to the FPG family.</text>
</comment>
<evidence type="ECO:0000256" key="4">
    <source>
        <dbReference type="ARBA" id="ARBA00022723"/>
    </source>
</evidence>
<dbReference type="GO" id="GO:0034039">
    <property type="term" value="F:8-oxo-7,8-dihydroguanine DNA N-glycosylase activity"/>
    <property type="evidence" value="ECO:0007669"/>
    <property type="project" value="TreeGrafter"/>
</dbReference>
<organism evidence="18 19">
    <name type="scientific">Hyphomicrobium facile</name>
    <dbReference type="NCBI Taxonomy" id="51670"/>
    <lineage>
        <taxon>Bacteria</taxon>
        <taxon>Pseudomonadati</taxon>
        <taxon>Pseudomonadota</taxon>
        <taxon>Alphaproteobacteria</taxon>
        <taxon>Hyphomicrobiales</taxon>
        <taxon>Hyphomicrobiaceae</taxon>
        <taxon>Hyphomicrobium</taxon>
    </lineage>
</organism>
<dbReference type="GO" id="GO:0006284">
    <property type="term" value="P:base-excision repair"/>
    <property type="evidence" value="ECO:0007669"/>
    <property type="project" value="InterPro"/>
</dbReference>
<gene>
    <name evidence="15" type="primary">mutM</name>
    <name evidence="15" type="synonym">fpg</name>
    <name evidence="18" type="ORF">SAMN04488557_0015</name>
</gene>
<dbReference type="SUPFAM" id="SSF81624">
    <property type="entry name" value="N-terminal domain of MutM-like DNA repair proteins"/>
    <property type="match status" value="1"/>
</dbReference>
<evidence type="ECO:0000256" key="8">
    <source>
        <dbReference type="ARBA" id="ARBA00022833"/>
    </source>
</evidence>
<feature type="domain" description="FPG-type" evidence="16">
    <location>
        <begin position="257"/>
        <end position="293"/>
    </location>
</feature>
<dbReference type="SMART" id="SM00898">
    <property type="entry name" value="Fapy_DNA_glyco"/>
    <property type="match status" value="1"/>
</dbReference>
<feature type="active site" description="Proton donor" evidence="15">
    <location>
        <position position="3"/>
    </location>
</feature>
<name>A0A1I7MTE0_9HYPH</name>
<feature type="binding site" evidence="15">
    <location>
        <position position="104"/>
    </location>
    <ligand>
        <name>DNA</name>
        <dbReference type="ChEBI" id="CHEBI:16991"/>
    </ligand>
</feature>
<feature type="binding site" evidence="15">
    <location>
        <position position="166"/>
    </location>
    <ligand>
        <name>DNA</name>
        <dbReference type="ChEBI" id="CHEBI:16991"/>
    </ligand>
</feature>
<dbReference type="Pfam" id="PF01149">
    <property type="entry name" value="Fapy_DNA_glyco"/>
    <property type="match status" value="1"/>
</dbReference>
<feature type="active site" description="Schiff-base intermediate with DNA" evidence="15">
    <location>
        <position position="2"/>
    </location>
</feature>
<dbReference type="GO" id="GO:0008270">
    <property type="term" value="F:zinc ion binding"/>
    <property type="evidence" value="ECO:0007669"/>
    <property type="project" value="UniProtKB-UniRule"/>
</dbReference>
<dbReference type="SUPFAM" id="SSF46946">
    <property type="entry name" value="S13-like H2TH domain"/>
    <property type="match status" value="1"/>
</dbReference>
<evidence type="ECO:0000256" key="6">
    <source>
        <dbReference type="ARBA" id="ARBA00022771"/>
    </source>
</evidence>
<comment type="cofactor">
    <cofactor evidence="15">
        <name>Zn(2+)</name>
        <dbReference type="ChEBI" id="CHEBI:29105"/>
    </cofactor>
    <text evidence="15">Binds 1 zinc ion per subunit.</text>
</comment>
<dbReference type="InterPro" id="IPR000214">
    <property type="entry name" value="Znf_DNA_glyclase/AP_lyase"/>
</dbReference>
<reference evidence="19" key="1">
    <citation type="submission" date="2016-10" db="EMBL/GenBank/DDBJ databases">
        <authorList>
            <person name="Varghese N."/>
            <person name="Submissions S."/>
        </authorList>
    </citation>
    <scope>NUCLEOTIDE SEQUENCE [LARGE SCALE GENOMIC DNA]</scope>
    <source>
        <strain evidence="19">DSM 1565</strain>
    </source>
</reference>
<dbReference type="Pfam" id="PF06831">
    <property type="entry name" value="H2TH"/>
    <property type="match status" value="1"/>
</dbReference>
<evidence type="ECO:0000256" key="14">
    <source>
        <dbReference type="ARBA" id="ARBA00044632"/>
    </source>
</evidence>
<dbReference type="Pfam" id="PF06827">
    <property type="entry name" value="zf-FPG_IleRS"/>
    <property type="match status" value="1"/>
</dbReference>
<evidence type="ECO:0000256" key="2">
    <source>
        <dbReference type="ARBA" id="ARBA00009409"/>
    </source>
</evidence>
<dbReference type="FunFam" id="1.10.8.50:FF:000003">
    <property type="entry name" value="Formamidopyrimidine-DNA glycosylase"/>
    <property type="match status" value="1"/>
</dbReference>
<dbReference type="GO" id="GO:0003684">
    <property type="term" value="F:damaged DNA binding"/>
    <property type="evidence" value="ECO:0007669"/>
    <property type="project" value="InterPro"/>
</dbReference>
<evidence type="ECO:0000259" key="17">
    <source>
        <dbReference type="PROSITE" id="PS51068"/>
    </source>
</evidence>
<dbReference type="InterPro" id="IPR035937">
    <property type="entry name" value="FPG_N"/>
</dbReference>
<dbReference type="EMBL" id="FPCH01000001">
    <property type="protein sequence ID" value="SFV25677.1"/>
    <property type="molecule type" value="Genomic_DNA"/>
</dbReference>
<dbReference type="NCBIfam" id="TIGR00577">
    <property type="entry name" value="fpg"/>
    <property type="match status" value="1"/>
</dbReference>
<evidence type="ECO:0000256" key="7">
    <source>
        <dbReference type="ARBA" id="ARBA00022801"/>
    </source>
</evidence>
<evidence type="ECO:0000256" key="11">
    <source>
        <dbReference type="ARBA" id="ARBA00023239"/>
    </source>
</evidence>
<dbReference type="AlphaFoldDB" id="A0A1I7MTE0"/>
<evidence type="ECO:0000256" key="1">
    <source>
        <dbReference type="ARBA" id="ARBA00001668"/>
    </source>
</evidence>
<dbReference type="PROSITE" id="PS01242">
    <property type="entry name" value="ZF_FPG_1"/>
    <property type="match status" value="1"/>
</dbReference>
<dbReference type="EC" id="3.2.2.23" evidence="15"/>
<keyword evidence="11 15" id="KW-0456">Lyase</keyword>
<dbReference type="InterPro" id="IPR010979">
    <property type="entry name" value="Ribosomal_uS13-like_H2TH"/>
</dbReference>
<evidence type="ECO:0000256" key="15">
    <source>
        <dbReference type="HAMAP-Rule" id="MF_00103"/>
    </source>
</evidence>
<dbReference type="GO" id="GO:0140078">
    <property type="term" value="F:class I DNA-(apurinic or apyrimidinic site) endonuclease activity"/>
    <property type="evidence" value="ECO:0007669"/>
    <property type="project" value="UniProtKB-EC"/>
</dbReference>
<dbReference type="OrthoDB" id="9800855at2"/>
<keyword evidence="4 15" id="KW-0479">Metal-binding</keyword>
<dbReference type="InterPro" id="IPR015887">
    <property type="entry name" value="DNA_glyclase_Znf_dom_DNA_BS"/>
</dbReference>
<accession>A0A1I7MTE0</accession>